<dbReference type="InterPro" id="IPR023298">
    <property type="entry name" value="ATPase_P-typ_TM_dom_sf"/>
</dbReference>
<keyword evidence="3" id="KW-1185">Reference proteome</keyword>
<dbReference type="SUPFAM" id="SSF81653">
    <property type="entry name" value="Calcium ATPase, transduction domain A"/>
    <property type="match status" value="1"/>
</dbReference>
<dbReference type="InterPro" id="IPR008250">
    <property type="entry name" value="ATPase_P-typ_transduc_dom_A_sf"/>
</dbReference>
<accession>A0A4P9WLQ6</accession>
<evidence type="ECO:0000313" key="2">
    <source>
        <dbReference type="EMBL" id="RKO93969.1"/>
    </source>
</evidence>
<feature type="domain" description="P-type ATPase N-terminal" evidence="1">
    <location>
        <begin position="3"/>
        <end position="63"/>
    </location>
</feature>
<dbReference type="Proteomes" id="UP000269721">
    <property type="component" value="Unassembled WGS sequence"/>
</dbReference>
<dbReference type="InterPro" id="IPR032631">
    <property type="entry name" value="P-type_ATPase_N"/>
</dbReference>
<dbReference type="SUPFAM" id="SSF81665">
    <property type="entry name" value="Calcium ATPase, transmembrane domain M"/>
    <property type="match status" value="1"/>
</dbReference>
<dbReference type="Gene3D" id="2.70.150.10">
    <property type="entry name" value="Calcium-transporting ATPase, cytoplasmic transduction domain A"/>
    <property type="match status" value="1"/>
</dbReference>
<dbReference type="PANTHER" id="PTHR24092:SF150">
    <property type="entry name" value="PHOSPHOLIPID-TRANSPORTING ATPASE"/>
    <property type="match status" value="1"/>
</dbReference>
<name>A0A4P9WLQ6_9FUNG</name>
<sequence>DPVRNRAVNYRSNSISTGKYNPITFFPKFLYEQFSKYANLFFLSIAVVQQIPNLSPTSRFGTIIPLSMVILASAVKELIEDFKRHAQDIEVNRRSVKTLRGSSFSAKRWKDVEVGDVLRIENSQFFPADLVLLSSSEPDGLCYIETSNLDGYVLRFRSRRFGNGGEEKWPAWNLGLMFLSVEKRT</sequence>
<proteinExistence type="predicted"/>
<feature type="non-terminal residue" evidence="2">
    <location>
        <position position="1"/>
    </location>
</feature>
<dbReference type="OrthoDB" id="2149825at2759"/>
<dbReference type="GO" id="GO:0045332">
    <property type="term" value="P:phospholipid translocation"/>
    <property type="evidence" value="ECO:0007669"/>
    <property type="project" value="TreeGrafter"/>
</dbReference>
<dbReference type="GO" id="GO:0032456">
    <property type="term" value="P:endocytic recycling"/>
    <property type="evidence" value="ECO:0007669"/>
    <property type="project" value="TreeGrafter"/>
</dbReference>
<dbReference type="AlphaFoldDB" id="A0A4P9WLQ6"/>
<dbReference type="GO" id="GO:0140326">
    <property type="term" value="F:ATPase-coupled intramembrane lipid transporter activity"/>
    <property type="evidence" value="ECO:0007669"/>
    <property type="project" value="TreeGrafter"/>
</dbReference>
<organism evidence="2 3">
    <name type="scientific">Blyttiomyces helicus</name>
    <dbReference type="NCBI Taxonomy" id="388810"/>
    <lineage>
        <taxon>Eukaryota</taxon>
        <taxon>Fungi</taxon>
        <taxon>Fungi incertae sedis</taxon>
        <taxon>Chytridiomycota</taxon>
        <taxon>Chytridiomycota incertae sedis</taxon>
        <taxon>Chytridiomycetes</taxon>
        <taxon>Chytridiomycetes incertae sedis</taxon>
        <taxon>Blyttiomyces</taxon>
    </lineage>
</organism>
<protein>
    <recommendedName>
        <fullName evidence="1">P-type ATPase N-terminal domain-containing protein</fullName>
    </recommendedName>
</protein>
<dbReference type="GO" id="GO:0005802">
    <property type="term" value="C:trans-Golgi network"/>
    <property type="evidence" value="ECO:0007669"/>
    <property type="project" value="TreeGrafter"/>
</dbReference>
<dbReference type="EMBL" id="KZ994055">
    <property type="protein sequence ID" value="RKO93969.1"/>
    <property type="molecule type" value="Genomic_DNA"/>
</dbReference>
<dbReference type="PANTHER" id="PTHR24092">
    <property type="entry name" value="PROBABLE PHOSPHOLIPID-TRANSPORTING ATPASE"/>
    <property type="match status" value="1"/>
</dbReference>
<dbReference type="GO" id="GO:0006892">
    <property type="term" value="P:post-Golgi vesicle-mediated transport"/>
    <property type="evidence" value="ECO:0007669"/>
    <property type="project" value="TreeGrafter"/>
</dbReference>
<dbReference type="Pfam" id="PF16209">
    <property type="entry name" value="PhoLip_ATPase_N"/>
    <property type="match status" value="1"/>
</dbReference>
<gene>
    <name evidence="2" type="ORF">BDK51DRAFT_21288</name>
</gene>
<reference evidence="3" key="1">
    <citation type="journal article" date="2018" name="Nat. Microbiol.">
        <title>Leveraging single-cell genomics to expand the fungal tree of life.</title>
        <authorList>
            <person name="Ahrendt S.R."/>
            <person name="Quandt C.A."/>
            <person name="Ciobanu D."/>
            <person name="Clum A."/>
            <person name="Salamov A."/>
            <person name="Andreopoulos B."/>
            <person name="Cheng J.F."/>
            <person name="Woyke T."/>
            <person name="Pelin A."/>
            <person name="Henrissat B."/>
            <person name="Reynolds N.K."/>
            <person name="Benny G.L."/>
            <person name="Smith M.E."/>
            <person name="James T.Y."/>
            <person name="Grigoriev I.V."/>
        </authorList>
    </citation>
    <scope>NUCLEOTIDE SEQUENCE [LARGE SCALE GENOMIC DNA]</scope>
</reference>
<evidence type="ECO:0000259" key="1">
    <source>
        <dbReference type="Pfam" id="PF16209"/>
    </source>
</evidence>
<evidence type="ECO:0000313" key="3">
    <source>
        <dbReference type="Proteomes" id="UP000269721"/>
    </source>
</evidence>
<dbReference type="GO" id="GO:0005886">
    <property type="term" value="C:plasma membrane"/>
    <property type="evidence" value="ECO:0007669"/>
    <property type="project" value="TreeGrafter"/>
</dbReference>